<dbReference type="AlphaFoldDB" id="A0A6A4W413"/>
<dbReference type="PROSITE" id="PS00233">
    <property type="entry name" value="CHIT_BIND_RR_1"/>
    <property type="match status" value="1"/>
</dbReference>
<feature type="signal peptide" evidence="4">
    <location>
        <begin position="1"/>
        <end position="15"/>
    </location>
</feature>
<evidence type="ECO:0000256" key="3">
    <source>
        <dbReference type="SAM" id="MobiDB-lite"/>
    </source>
</evidence>
<dbReference type="PRINTS" id="PR00947">
    <property type="entry name" value="CUTICLE"/>
</dbReference>
<feature type="region of interest" description="Disordered" evidence="3">
    <location>
        <begin position="109"/>
        <end position="154"/>
    </location>
</feature>
<dbReference type="PANTHER" id="PTHR12236">
    <property type="entry name" value="STRUCTURAL CONTITUENT OF CUTICLE"/>
    <property type="match status" value="1"/>
</dbReference>
<dbReference type="EMBL" id="VIIS01001548">
    <property type="protein sequence ID" value="KAF0296591.1"/>
    <property type="molecule type" value="Genomic_DNA"/>
</dbReference>
<sequence length="154" mass="16161">MKVFLLAAVVAVAAASYSPAPAASRTGPSQRPVQPKQTGYDQQEHPYAFEYSVSDPYSGANFAQQEAGDGHSTQGRYSVALPDGRIQHVNYVADHYNGFNAEVTYEGEAQYPKDRPGQGYGAGSATNTAAGYNAAPSYNSVSSGGRPASSYNGP</sequence>
<dbReference type="PROSITE" id="PS51155">
    <property type="entry name" value="CHIT_BIND_RR_2"/>
    <property type="match status" value="1"/>
</dbReference>
<feature type="compositionally biased region" description="Polar residues" evidence="3">
    <location>
        <begin position="124"/>
        <end position="154"/>
    </location>
</feature>
<accession>A0A6A4W413</accession>
<dbReference type="InterPro" id="IPR000618">
    <property type="entry name" value="Insect_cuticle"/>
</dbReference>
<keyword evidence="6" id="KW-1185">Reference proteome</keyword>
<dbReference type="GO" id="GO:0031012">
    <property type="term" value="C:extracellular matrix"/>
    <property type="evidence" value="ECO:0007669"/>
    <property type="project" value="TreeGrafter"/>
</dbReference>
<reference evidence="5 6" key="1">
    <citation type="submission" date="2019-07" db="EMBL/GenBank/DDBJ databases">
        <title>Draft genome assembly of a fouling barnacle, Amphibalanus amphitrite (Darwin, 1854): The first reference genome for Thecostraca.</title>
        <authorList>
            <person name="Kim W."/>
        </authorList>
    </citation>
    <scope>NUCLEOTIDE SEQUENCE [LARGE SCALE GENOMIC DNA]</scope>
    <source>
        <strain evidence="5">SNU_AA5</strain>
        <tissue evidence="5">Soma without cirri and trophi</tissue>
    </source>
</reference>
<evidence type="ECO:0000256" key="4">
    <source>
        <dbReference type="SAM" id="SignalP"/>
    </source>
</evidence>
<feature type="region of interest" description="Disordered" evidence="3">
    <location>
        <begin position="19"/>
        <end position="46"/>
    </location>
</feature>
<comment type="caution">
    <text evidence="5">The sequence shown here is derived from an EMBL/GenBank/DDBJ whole genome shotgun (WGS) entry which is preliminary data.</text>
</comment>
<dbReference type="GO" id="GO:0005615">
    <property type="term" value="C:extracellular space"/>
    <property type="evidence" value="ECO:0007669"/>
    <property type="project" value="TreeGrafter"/>
</dbReference>
<name>A0A6A4W413_AMPAM</name>
<keyword evidence="1 2" id="KW-0193">Cuticle</keyword>
<protein>
    <submittedName>
        <fullName evidence="5">Cuticle protein 7</fullName>
    </submittedName>
</protein>
<dbReference type="OrthoDB" id="6595597at2759"/>
<keyword evidence="4" id="KW-0732">Signal</keyword>
<feature type="compositionally biased region" description="Polar residues" evidence="3">
    <location>
        <begin position="26"/>
        <end position="41"/>
    </location>
</feature>
<proteinExistence type="predicted"/>
<gene>
    <name evidence="5" type="primary">CU07_3</name>
    <name evidence="5" type="ORF">FJT64_005957</name>
</gene>
<dbReference type="GO" id="GO:0042302">
    <property type="term" value="F:structural constituent of cuticle"/>
    <property type="evidence" value="ECO:0007669"/>
    <property type="project" value="UniProtKB-UniRule"/>
</dbReference>
<dbReference type="InterPro" id="IPR051217">
    <property type="entry name" value="Insect_Cuticle_Struc_Prot"/>
</dbReference>
<dbReference type="Proteomes" id="UP000440578">
    <property type="component" value="Unassembled WGS sequence"/>
</dbReference>
<dbReference type="InterPro" id="IPR031311">
    <property type="entry name" value="CHIT_BIND_RR_consensus"/>
</dbReference>
<feature type="chain" id="PRO_5025404128" evidence="4">
    <location>
        <begin position="16"/>
        <end position="154"/>
    </location>
</feature>
<dbReference type="PANTHER" id="PTHR12236:SF79">
    <property type="entry name" value="CUTICULAR PROTEIN 50CB-RELATED"/>
    <property type="match status" value="1"/>
</dbReference>
<dbReference type="Pfam" id="PF00379">
    <property type="entry name" value="Chitin_bind_4"/>
    <property type="match status" value="1"/>
</dbReference>
<evidence type="ECO:0000256" key="2">
    <source>
        <dbReference type="PROSITE-ProRule" id="PRU00497"/>
    </source>
</evidence>
<organism evidence="5 6">
    <name type="scientific">Amphibalanus amphitrite</name>
    <name type="common">Striped barnacle</name>
    <name type="synonym">Balanus amphitrite</name>
    <dbReference type="NCBI Taxonomy" id="1232801"/>
    <lineage>
        <taxon>Eukaryota</taxon>
        <taxon>Metazoa</taxon>
        <taxon>Ecdysozoa</taxon>
        <taxon>Arthropoda</taxon>
        <taxon>Crustacea</taxon>
        <taxon>Multicrustacea</taxon>
        <taxon>Cirripedia</taxon>
        <taxon>Thoracica</taxon>
        <taxon>Thoracicalcarea</taxon>
        <taxon>Balanomorpha</taxon>
        <taxon>Balanoidea</taxon>
        <taxon>Balanidae</taxon>
        <taxon>Amphibalaninae</taxon>
        <taxon>Amphibalanus</taxon>
    </lineage>
</organism>
<evidence type="ECO:0000313" key="6">
    <source>
        <dbReference type="Proteomes" id="UP000440578"/>
    </source>
</evidence>
<evidence type="ECO:0000313" key="5">
    <source>
        <dbReference type="EMBL" id="KAF0296591.1"/>
    </source>
</evidence>
<evidence type="ECO:0000256" key="1">
    <source>
        <dbReference type="ARBA" id="ARBA00022460"/>
    </source>
</evidence>